<dbReference type="Pfam" id="PF12701">
    <property type="entry name" value="LSM14"/>
    <property type="match status" value="1"/>
</dbReference>
<dbReference type="GO" id="GO:0034063">
    <property type="term" value="P:stress granule assembly"/>
    <property type="evidence" value="ECO:0007669"/>
    <property type="project" value="TreeGrafter"/>
</dbReference>
<dbReference type="GO" id="GO:0003729">
    <property type="term" value="F:mRNA binding"/>
    <property type="evidence" value="ECO:0007669"/>
    <property type="project" value="TreeGrafter"/>
</dbReference>
<gene>
    <name evidence="2" type="ORF">DVH24_015753</name>
</gene>
<sequence length="225" mass="25108">MSIGIRMLRVTSVRAYGTEVRKKDGPQVLSTDKVYEYILFRASDIKYSMWPLNWFSSILRPAFCPFLCFQYVLCPLEPHYAGAPVSSPPSALVGVKSLTETTHWQDTPALNSRGQHIGVLPSYHSGTDVGPSGHTSSTQLLNPPAFSFPMYWQGYNGASLNMSDHPLNHIPLQSSSATSHPFTVQNKAPKNQSFIAFGVENGSECLPLRFRFLHQLLYIQTFLPL</sequence>
<protein>
    <recommendedName>
        <fullName evidence="1">Lsm14-like N-terminal domain-containing protein</fullName>
    </recommendedName>
</protein>
<dbReference type="InterPro" id="IPR025609">
    <property type="entry name" value="Lsm14-like_N"/>
</dbReference>
<dbReference type="SUPFAM" id="SSF50182">
    <property type="entry name" value="Sm-like ribonucleoproteins"/>
    <property type="match status" value="1"/>
</dbReference>
<name>A0A498HPM8_MALDO</name>
<proteinExistence type="predicted"/>
<evidence type="ECO:0000259" key="1">
    <source>
        <dbReference type="Pfam" id="PF12701"/>
    </source>
</evidence>
<comment type="caution">
    <text evidence="2">The sequence shown here is derived from an EMBL/GenBank/DDBJ whole genome shotgun (WGS) entry which is preliminary data.</text>
</comment>
<dbReference type="AlphaFoldDB" id="A0A498HPM8"/>
<evidence type="ECO:0000313" key="2">
    <source>
        <dbReference type="EMBL" id="RXH71131.1"/>
    </source>
</evidence>
<dbReference type="PANTHER" id="PTHR13586">
    <property type="entry name" value="SCD6 PROTEIN-RELATED"/>
    <property type="match status" value="1"/>
</dbReference>
<dbReference type="PANTHER" id="PTHR13586:SF23">
    <property type="entry name" value="DECAPPING 5-LIKE PROTEIN-RELATED"/>
    <property type="match status" value="1"/>
</dbReference>
<organism evidence="2 3">
    <name type="scientific">Malus domestica</name>
    <name type="common">Apple</name>
    <name type="synonym">Pyrus malus</name>
    <dbReference type="NCBI Taxonomy" id="3750"/>
    <lineage>
        <taxon>Eukaryota</taxon>
        <taxon>Viridiplantae</taxon>
        <taxon>Streptophyta</taxon>
        <taxon>Embryophyta</taxon>
        <taxon>Tracheophyta</taxon>
        <taxon>Spermatophyta</taxon>
        <taxon>Magnoliopsida</taxon>
        <taxon>eudicotyledons</taxon>
        <taxon>Gunneridae</taxon>
        <taxon>Pentapetalae</taxon>
        <taxon>rosids</taxon>
        <taxon>fabids</taxon>
        <taxon>Rosales</taxon>
        <taxon>Rosaceae</taxon>
        <taxon>Amygdaloideae</taxon>
        <taxon>Maleae</taxon>
        <taxon>Malus</taxon>
    </lineage>
</organism>
<dbReference type="InterPro" id="IPR010920">
    <property type="entry name" value="LSM_dom_sf"/>
</dbReference>
<keyword evidence="3" id="KW-1185">Reference proteome</keyword>
<reference evidence="2 3" key="1">
    <citation type="submission" date="2018-10" db="EMBL/GenBank/DDBJ databases">
        <title>A high-quality apple genome assembly.</title>
        <authorList>
            <person name="Hu J."/>
        </authorList>
    </citation>
    <scope>NUCLEOTIDE SEQUENCE [LARGE SCALE GENOMIC DNA]</scope>
    <source>
        <strain evidence="3">cv. HFTH1</strain>
        <tissue evidence="2">Young leaf</tissue>
    </source>
</reference>
<evidence type="ECO:0000313" key="3">
    <source>
        <dbReference type="Proteomes" id="UP000290289"/>
    </source>
</evidence>
<dbReference type="Gene3D" id="2.30.30.100">
    <property type="match status" value="1"/>
</dbReference>
<accession>A0A498HPM8</accession>
<dbReference type="EMBL" id="RDQH01000342">
    <property type="protein sequence ID" value="RXH71131.1"/>
    <property type="molecule type" value="Genomic_DNA"/>
</dbReference>
<dbReference type="STRING" id="3750.A0A498HPM8"/>
<dbReference type="Proteomes" id="UP000290289">
    <property type="component" value="Chromosome 16"/>
</dbReference>
<dbReference type="GO" id="GO:0000932">
    <property type="term" value="C:P-body"/>
    <property type="evidence" value="ECO:0007669"/>
    <property type="project" value="TreeGrafter"/>
</dbReference>
<feature type="domain" description="Lsm14-like N-terminal" evidence="1">
    <location>
        <begin position="10"/>
        <end position="46"/>
    </location>
</feature>
<dbReference type="GO" id="GO:0033962">
    <property type="term" value="P:P-body assembly"/>
    <property type="evidence" value="ECO:0007669"/>
    <property type="project" value="TreeGrafter"/>
</dbReference>